<feature type="region of interest" description="Disordered" evidence="1">
    <location>
        <begin position="562"/>
        <end position="609"/>
    </location>
</feature>
<feature type="domain" description="Large polyvalent protein-associated" evidence="3">
    <location>
        <begin position="310"/>
        <end position="394"/>
    </location>
</feature>
<gene>
    <name evidence="4" type="ORF">CNECB9_560040</name>
</gene>
<dbReference type="EMBL" id="FMSH01000503">
    <property type="protein sequence ID" value="SCU98940.1"/>
    <property type="molecule type" value="Genomic_DNA"/>
</dbReference>
<evidence type="ECO:0000313" key="4">
    <source>
        <dbReference type="EMBL" id="SCU98940.1"/>
    </source>
</evidence>
<organism evidence="4">
    <name type="scientific">Cupriavidus necator</name>
    <name type="common">Alcaligenes eutrophus</name>
    <name type="synonym">Ralstonia eutropha</name>
    <dbReference type="NCBI Taxonomy" id="106590"/>
    <lineage>
        <taxon>Bacteria</taxon>
        <taxon>Pseudomonadati</taxon>
        <taxon>Pseudomonadota</taxon>
        <taxon>Betaproteobacteria</taxon>
        <taxon>Burkholderiales</taxon>
        <taxon>Burkholderiaceae</taxon>
        <taxon>Cupriavidus</taxon>
    </lineage>
</organism>
<reference evidence="4" key="1">
    <citation type="submission" date="2016-09" db="EMBL/GenBank/DDBJ databases">
        <authorList>
            <person name="Capua I."/>
            <person name="De Benedictis P."/>
            <person name="Joannis T."/>
            <person name="Lombin L.H."/>
            <person name="Cattoli G."/>
        </authorList>
    </citation>
    <scope>NUCLEOTIDE SEQUENCE</scope>
    <source>
        <strain evidence="4">B9</strain>
    </source>
</reference>
<dbReference type="AlphaFoldDB" id="A0A1K0J2T4"/>
<evidence type="ECO:0000259" key="3">
    <source>
        <dbReference type="Pfam" id="PF18821"/>
    </source>
</evidence>
<feature type="region of interest" description="Disordered" evidence="1">
    <location>
        <begin position="151"/>
        <end position="181"/>
    </location>
</feature>
<sequence>MKAKVTRGISFRGVLNYSFGAGKHNRPERARIVGGNMSGTNPRELAAEFAVSRRQRPNIKNPVWHCSLALPEAEQLNDVTWHRVCERHLQNMGFDVDNHPWVAVGHDDTDYDHVHIIASRIGLDGTLWHGRNDVKAAIESTQTLEREFGLRQTPGLNSEPAHPKKTKGEAAKKKRTSQASVKERMQTVLNKAMQAGSFEAFAKACQADGLELLPNLASTGRMSGFSFRLDGAVMKASDLGSKYKWAKLAAKIGFDSARHMPLIQQLAALAKAREEAEPAALLRAVNVAEAERPTRRNRTIDLLFIRLGDGTYAWKKSQAAAFHDLGDRIRFDRAPDAAVKAALQLAREKGWAEVQAVGSIDFRRRAWVQGRLLGIKVTGYEPSTNDLVALAERRRDAAVRIAWKEADPLVRQILILKAEAEGNLARHHAIYGEIPAAAIEGDTVRSDQYAFAERHADDEYRRAKLQASASRAALKQAQPEGLLSKLRSGGVVVQAKSDNARDWAAYLEHCHRIISGATGGRLKLVLEVEDMAYWLREIRAGRIPSELQDAIDVKRGAKRHAEDVATVARKRHPEPEMTPVSSAGVGYHQSEDHADFPASESARPGQRLR</sequence>
<dbReference type="Pfam" id="PF03432">
    <property type="entry name" value="Relaxase"/>
    <property type="match status" value="1"/>
</dbReference>
<proteinExistence type="predicted"/>
<feature type="domain" description="MobA/VirD2-like nuclease" evidence="2">
    <location>
        <begin position="30"/>
        <end position="150"/>
    </location>
</feature>
<dbReference type="RefSeq" id="WP_340530219.1">
    <property type="nucleotide sequence ID" value="NZ_FMSH01000503.1"/>
</dbReference>
<dbReference type="Pfam" id="PF18821">
    <property type="entry name" value="LPD7"/>
    <property type="match status" value="1"/>
</dbReference>
<protein>
    <submittedName>
        <fullName evidence="4">Uncharacterized protein</fullName>
    </submittedName>
</protein>
<dbReference type="InterPro" id="IPR005094">
    <property type="entry name" value="Endonuclease_MobA/VirD2"/>
</dbReference>
<dbReference type="InterPro" id="IPR040677">
    <property type="entry name" value="LPD7"/>
</dbReference>
<evidence type="ECO:0000256" key="1">
    <source>
        <dbReference type="SAM" id="MobiDB-lite"/>
    </source>
</evidence>
<accession>A0A1K0J2T4</accession>
<evidence type="ECO:0000259" key="2">
    <source>
        <dbReference type="Pfam" id="PF03432"/>
    </source>
</evidence>
<name>A0A1K0J2T4_CUPNE</name>